<name>A0A383UMT3_BLUHO</name>
<evidence type="ECO:0008006" key="4">
    <source>
        <dbReference type="Google" id="ProtNLM"/>
    </source>
</evidence>
<proteinExistence type="predicted"/>
<dbReference type="Proteomes" id="UP000275772">
    <property type="component" value="Unassembled WGS sequence"/>
</dbReference>
<organism evidence="2 3">
    <name type="scientific">Blumeria hordei</name>
    <name type="common">Barley powdery mildew</name>
    <name type="synonym">Blumeria graminis f. sp. hordei</name>
    <dbReference type="NCBI Taxonomy" id="2867405"/>
    <lineage>
        <taxon>Eukaryota</taxon>
        <taxon>Fungi</taxon>
        <taxon>Dikarya</taxon>
        <taxon>Ascomycota</taxon>
        <taxon>Pezizomycotina</taxon>
        <taxon>Leotiomycetes</taxon>
        <taxon>Erysiphales</taxon>
        <taxon>Erysiphaceae</taxon>
        <taxon>Blumeria</taxon>
    </lineage>
</organism>
<keyword evidence="1" id="KW-0732">Signal</keyword>
<dbReference type="AlphaFoldDB" id="A0A383UMT3"/>
<reference evidence="2 3" key="1">
    <citation type="submission" date="2017-11" db="EMBL/GenBank/DDBJ databases">
        <authorList>
            <person name="Kracher B."/>
        </authorList>
    </citation>
    <scope>NUCLEOTIDE SEQUENCE [LARGE SCALE GENOMIC DNA]</scope>
    <source>
        <strain evidence="2 3">RACE1</strain>
    </source>
</reference>
<feature type="chain" id="PRO_5017021364" description="Candidate secreted effector protein" evidence="1">
    <location>
        <begin position="22"/>
        <end position="112"/>
    </location>
</feature>
<gene>
    <name evidence="2" type="ORF">BLGHR1_11624</name>
</gene>
<dbReference type="VEuPathDB" id="FungiDB:BLGHR1_11624"/>
<feature type="signal peptide" evidence="1">
    <location>
        <begin position="1"/>
        <end position="21"/>
    </location>
</feature>
<evidence type="ECO:0000313" key="3">
    <source>
        <dbReference type="Proteomes" id="UP000275772"/>
    </source>
</evidence>
<sequence>MRLLPLASFIALMSHLISVSAEYKYVCPSKTKFTTARIDMLRNDISSGSITEGVLIITSSGLRVLTYIFDRKIIDGVAYDFMVTVNYRDKLTRVYEKESDHTRICELIFVLD</sequence>
<evidence type="ECO:0000256" key="1">
    <source>
        <dbReference type="SAM" id="SignalP"/>
    </source>
</evidence>
<accession>A0A383UMT3</accession>
<dbReference type="EMBL" id="UNSH01000028">
    <property type="protein sequence ID" value="SZF00875.1"/>
    <property type="molecule type" value="Genomic_DNA"/>
</dbReference>
<evidence type="ECO:0000313" key="2">
    <source>
        <dbReference type="EMBL" id="SZF00875.1"/>
    </source>
</evidence>
<protein>
    <recommendedName>
        <fullName evidence="4">Candidate secreted effector protein</fullName>
    </recommendedName>
</protein>